<keyword evidence="1" id="KW-0479">Metal-binding</keyword>
<keyword evidence="2" id="KW-0863">Zinc-finger</keyword>
<dbReference type="SUPFAM" id="SSF57903">
    <property type="entry name" value="FYVE/PHD zinc finger"/>
    <property type="match status" value="1"/>
</dbReference>
<evidence type="ECO:0000256" key="1">
    <source>
        <dbReference type="ARBA" id="ARBA00022723"/>
    </source>
</evidence>
<feature type="compositionally biased region" description="Polar residues" evidence="4">
    <location>
        <begin position="139"/>
        <end position="149"/>
    </location>
</feature>
<dbReference type="InterPro" id="IPR001965">
    <property type="entry name" value="Znf_PHD"/>
</dbReference>
<feature type="domain" description="Zinc finger PHD-type" evidence="5">
    <location>
        <begin position="285"/>
        <end position="332"/>
    </location>
</feature>
<dbReference type="SMART" id="SM00249">
    <property type="entry name" value="PHD"/>
    <property type="match status" value="1"/>
</dbReference>
<feature type="compositionally biased region" description="Polar residues" evidence="4">
    <location>
        <begin position="10"/>
        <end position="19"/>
    </location>
</feature>
<gene>
    <name evidence="6" type="ORF">Q9L58_007209</name>
</gene>
<name>A0ABR3GD50_9PEZI</name>
<sequence>MSHKLIQTPAIESSSSTCQERPKRRRGSRFIHADVDIEALQFSTDGFQPFTRAHTSSIMESQPRLIIDERAKLQKFAKPVDKRSALRNQAIDEATSVPDRRVAGITGRDIQEKMSLRSMLRQATQGNDVVATQPLSFTVPRTTADSSQLVPPRSDSPLTPSLDSGAPGSSRHPARSNPVMTIHPELPQKQTHPPKKRDHPGKVPDTDAAQRQSPRKKVINNQDALTVLENPLPQVTNAIELIDKNIAKLKLSRAKTIELKKKGKRPFERRGKINDGTEGSQDHISCECGDERLEEDMICCDNCDEWQHTDCYGFASAQDPRIPDYHVCYSCLLEKNEGKLLEEMRNMALFRRALKIIWRLGNFPTSNKAFANKLGALSPSNTPAPATGDPPIANDRVIGCDLPTALQITRRLENEGFITNDVIKAKLHKKKVYKVTKTDNIVQLMEAEYFDPLKKISHHVSTYGELSLIESSGGLILRPKFENPTSPNIIRESLLEDTYLARAPSNTVPAGPMDTIVQNSQLEQVGNPTEEAIGISQPTTFARTTDIDMESTADEEDDTPVQKTTRDNFSRRESVMDHLKYSNHSNTASLNHKTPAAKQRLPFEIREFPEPMQTDAAELQTLGDTLIRMADAEPGRPRMNIGGVTQDIFVGEELETDGFKFLRS</sequence>
<proteinExistence type="predicted"/>
<feature type="region of interest" description="Disordered" evidence="4">
    <location>
        <begin position="1"/>
        <end position="26"/>
    </location>
</feature>
<keyword evidence="3" id="KW-0862">Zinc</keyword>
<evidence type="ECO:0000256" key="2">
    <source>
        <dbReference type="ARBA" id="ARBA00022771"/>
    </source>
</evidence>
<dbReference type="EMBL" id="JBBBZM010000110">
    <property type="protein sequence ID" value="KAL0633906.1"/>
    <property type="molecule type" value="Genomic_DNA"/>
</dbReference>
<reference evidence="6 7" key="1">
    <citation type="submission" date="2024-02" db="EMBL/GenBank/DDBJ databases">
        <title>Discinaceae phylogenomics.</title>
        <authorList>
            <person name="Dirks A.C."/>
            <person name="James T.Y."/>
        </authorList>
    </citation>
    <scope>NUCLEOTIDE SEQUENCE [LARGE SCALE GENOMIC DNA]</scope>
    <source>
        <strain evidence="6 7">ACD0624</strain>
    </source>
</reference>
<comment type="caution">
    <text evidence="6">The sequence shown here is derived from an EMBL/GenBank/DDBJ whole genome shotgun (WGS) entry which is preliminary data.</text>
</comment>
<dbReference type="InterPro" id="IPR013083">
    <property type="entry name" value="Znf_RING/FYVE/PHD"/>
</dbReference>
<protein>
    <recommendedName>
        <fullName evidence="5">Zinc finger PHD-type domain-containing protein</fullName>
    </recommendedName>
</protein>
<evidence type="ECO:0000313" key="6">
    <source>
        <dbReference type="EMBL" id="KAL0633906.1"/>
    </source>
</evidence>
<dbReference type="Pfam" id="PF00628">
    <property type="entry name" value="PHD"/>
    <property type="match status" value="1"/>
</dbReference>
<evidence type="ECO:0000256" key="3">
    <source>
        <dbReference type="ARBA" id="ARBA00022833"/>
    </source>
</evidence>
<feature type="region of interest" description="Disordered" evidence="4">
    <location>
        <begin position="139"/>
        <end position="222"/>
    </location>
</feature>
<evidence type="ECO:0000256" key="4">
    <source>
        <dbReference type="SAM" id="MobiDB-lite"/>
    </source>
</evidence>
<evidence type="ECO:0000259" key="5">
    <source>
        <dbReference type="SMART" id="SM00249"/>
    </source>
</evidence>
<dbReference type="InterPro" id="IPR019787">
    <property type="entry name" value="Znf_PHD-finger"/>
</dbReference>
<dbReference type="Gene3D" id="3.30.40.10">
    <property type="entry name" value="Zinc/RING finger domain, C3HC4 (zinc finger)"/>
    <property type="match status" value="1"/>
</dbReference>
<organism evidence="6 7">
    <name type="scientific">Discina gigas</name>
    <dbReference type="NCBI Taxonomy" id="1032678"/>
    <lineage>
        <taxon>Eukaryota</taxon>
        <taxon>Fungi</taxon>
        <taxon>Dikarya</taxon>
        <taxon>Ascomycota</taxon>
        <taxon>Pezizomycotina</taxon>
        <taxon>Pezizomycetes</taxon>
        <taxon>Pezizales</taxon>
        <taxon>Discinaceae</taxon>
        <taxon>Discina</taxon>
    </lineage>
</organism>
<dbReference type="InterPro" id="IPR011011">
    <property type="entry name" value="Znf_FYVE_PHD"/>
</dbReference>
<accession>A0ABR3GD50</accession>
<dbReference type="Proteomes" id="UP001447188">
    <property type="component" value="Unassembled WGS sequence"/>
</dbReference>
<keyword evidence="7" id="KW-1185">Reference proteome</keyword>
<evidence type="ECO:0000313" key="7">
    <source>
        <dbReference type="Proteomes" id="UP001447188"/>
    </source>
</evidence>